<evidence type="ECO:0000313" key="2">
    <source>
        <dbReference type="EMBL" id="POS73580.1"/>
    </source>
</evidence>
<dbReference type="EMBL" id="MAVT02000771">
    <property type="protein sequence ID" value="POS73580.1"/>
    <property type="molecule type" value="Genomic_DNA"/>
</dbReference>
<accession>A0A2P5HTK4</accession>
<feature type="compositionally biased region" description="Low complexity" evidence="1">
    <location>
        <begin position="152"/>
        <end position="171"/>
    </location>
</feature>
<dbReference type="InParanoid" id="A0A2P5HTK4"/>
<evidence type="ECO:0000313" key="3">
    <source>
        <dbReference type="Proteomes" id="UP000094444"/>
    </source>
</evidence>
<reference evidence="2" key="1">
    <citation type="submission" date="2017-09" db="EMBL/GenBank/DDBJ databases">
        <title>Polyketide synthases of a Diaporthe helianthi virulent isolate.</title>
        <authorList>
            <person name="Baroncelli R."/>
        </authorList>
    </citation>
    <scope>NUCLEOTIDE SEQUENCE [LARGE SCALE GENOMIC DNA]</scope>
    <source>
        <strain evidence="2">7/96</strain>
    </source>
</reference>
<feature type="region of interest" description="Disordered" evidence="1">
    <location>
        <begin position="77"/>
        <end position="96"/>
    </location>
</feature>
<feature type="region of interest" description="Disordered" evidence="1">
    <location>
        <begin position="150"/>
        <end position="171"/>
    </location>
</feature>
<sequence length="217" mass="22742">MSPSTVAMLTLSSSSSSSSSIPGDNVVPDSPPDSISWLDPGAGLTPDLGDQVPALRVFVITVGVLAVYNAAVRFVGGGQRPGPGPGGNAQIGGGGADGYDPRKYSVGFVSTTTAPGCRKRRDRREEEDEVMLGNMDHISEFVDLDRVAGDVTRPSRSTDSGTRSRGGSAAAAAHCDEEYDFARFEYVEDVTRLRDSLVGGMKGPVGDVLQYPRMASL</sequence>
<feature type="compositionally biased region" description="Polar residues" evidence="1">
    <location>
        <begin position="1"/>
        <end position="11"/>
    </location>
</feature>
<dbReference type="Proteomes" id="UP000094444">
    <property type="component" value="Unassembled WGS sequence"/>
</dbReference>
<dbReference type="AlphaFoldDB" id="A0A2P5HTK4"/>
<organism evidence="2 3">
    <name type="scientific">Diaporthe helianthi</name>
    <dbReference type="NCBI Taxonomy" id="158607"/>
    <lineage>
        <taxon>Eukaryota</taxon>
        <taxon>Fungi</taxon>
        <taxon>Dikarya</taxon>
        <taxon>Ascomycota</taxon>
        <taxon>Pezizomycotina</taxon>
        <taxon>Sordariomycetes</taxon>
        <taxon>Sordariomycetidae</taxon>
        <taxon>Diaporthales</taxon>
        <taxon>Diaporthaceae</taxon>
        <taxon>Diaporthe</taxon>
    </lineage>
</organism>
<name>A0A2P5HTK4_DIAHE</name>
<comment type="caution">
    <text evidence="2">The sequence shown here is derived from an EMBL/GenBank/DDBJ whole genome shotgun (WGS) entry which is preliminary data.</text>
</comment>
<proteinExistence type="predicted"/>
<gene>
    <name evidence="2" type="ORF">DHEL01_v208017</name>
</gene>
<dbReference type="OrthoDB" id="405906at2759"/>
<keyword evidence="3" id="KW-1185">Reference proteome</keyword>
<evidence type="ECO:0000256" key="1">
    <source>
        <dbReference type="SAM" id="MobiDB-lite"/>
    </source>
</evidence>
<feature type="region of interest" description="Disordered" evidence="1">
    <location>
        <begin position="1"/>
        <end position="33"/>
    </location>
</feature>
<protein>
    <submittedName>
        <fullName evidence="2">Uncharacterized protein</fullName>
    </submittedName>
</protein>